<evidence type="ECO:0000313" key="1">
    <source>
        <dbReference type="EMBL" id="OMP05364.1"/>
    </source>
</evidence>
<dbReference type="EMBL" id="AWWV01005402">
    <property type="protein sequence ID" value="OMP05364.1"/>
    <property type="molecule type" value="Genomic_DNA"/>
</dbReference>
<protein>
    <submittedName>
        <fullName evidence="1">Uncharacterized protein</fullName>
    </submittedName>
</protein>
<proteinExistence type="predicted"/>
<evidence type="ECO:0000313" key="2">
    <source>
        <dbReference type="Proteomes" id="UP000188268"/>
    </source>
</evidence>
<dbReference type="Gramene" id="OMP05364">
    <property type="protein sequence ID" value="OMP05364"/>
    <property type="gene ID" value="CCACVL1_01934"/>
</dbReference>
<organism evidence="1 2">
    <name type="scientific">Corchorus capsularis</name>
    <name type="common">Jute</name>
    <dbReference type="NCBI Taxonomy" id="210143"/>
    <lineage>
        <taxon>Eukaryota</taxon>
        <taxon>Viridiplantae</taxon>
        <taxon>Streptophyta</taxon>
        <taxon>Embryophyta</taxon>
        <taxon>Tracheophyta</taxon>
        <taxon>Spermatophyta</taxon>
        <taxon>Magnoliopsida</taxon>
        <taxon>eudicotyledons</taxon>
        <taxon>Gunneridae</taxon>
        <taxon>Pentapetalae</taxon>
        <taxon>rosids</taxon>
        <taxon>malvids</taxon>
        <taxon>Malvales</taxon>
        <taxon>Malvaceae</taxon>
        <taxon>Grewioideae</taxon>
        <taxon>Apeibeae</taxon>
        <taxon>Corchorus</taxon>
    </lineage>
</organism>
<keyword evidence="2" id="KW-1185">Reference proteome</keyword>
<reference evidence="1 2" key="1">
    <citation type="submission" date="2013-09" db="EMBL/GenBank/DDBJ databases">
        <title>Corchorus capsularis genome sequencing.</title>
        <authorList>
            <person name="Alam M."/>
            <person name="Haque M.S."/>
            <person name="Islam M.S."/>
            <person name="Emdad E.M."/>
            <person name="Islam M.M."/>
            <person name="Ahmed B."/>
            <person name="Halim A."/>
            <person name="Hossen Q.M.M."/>
            <person name="Hossain M.Z."/>
            <person name="Ahmed R."/>
            <person name="Khan M.M."/>
            <person name="Islam R."/>
            <person name="Rashid M.M."/>
            <person name="Khan S.A."/>
            <person name="Rahman M.S."/>
            <person name="Alam M."/>
        </authorList>
    </citation>
    <scope>NUCLEOTIDE SEQUENCE [LARGE SCALE GENOMIC DNA]</scope>
    <source>
        <strain evidence="2">cv. CVL-1</strain>
        <tissue evidence="1">Whole seedling</tissue>
    </source>
</reference>
<accession>A0A1R3KE91</accession>
<comment type="caution">
    <text evidence="1">The sequence shown here is derived from an EMBL/GenBank/DDBJ whole genome shotgun (WGS) entry which is preliminary data.</text>
</comment>
<dbReference type="AlphaFoldDB" id="A0A1R3KE91"/>
<name>A0A1R3KE91_COCAP</name>
<gene>
    <name evidence="1" type="ORF">CCACVL1_01934</name>
</gene>
<sequence>MCFIVRFTSFGGKFLNRWTRSAGPRHPNSNAFRCRFPFCSH</sequence>
<dbReference type="Proteomes" id="UP000188268">
    <property type="component" value="Unassembled WGS sequence"/>
</dbReference>